<accession>A0A0L0TDT0</accession>
<dbReference type="eggNOG" id="KOG2273">
    <property type="taxonomic scope" value="Eukaryota"/>
</dbReference>
<keyword evidence="12" id="KW-1185">Reference proteome</keyword>
<dbReference type="VEuPathDB" id="FungiDB:AMAG_17135"/>
<evidence type="ECO:0000256" key="4">
    <source>
        <dbReference type="ARBA" id="ARBA00022753"/>
    </source>
</evidence>
<dbReference type="CDD" id="cd06867">
    <property type="entry name" value="PX_SNX41_42"/>
    <property type="match status" value="1"/>
</dbReference>
<evidence type="ECO:0000256" key="8">
    <source>
        <dbReference type="ARBA" id="ARBA00023136"/>
    </source>
</evidence>
<dbReference type="OrthoDB" id="289314at2759"/>
<dbReference type="GO" id="GO:0035091">
    <property type="term" value="F:phosphatidylinositol binding"/>
    <property type="evidence" value="ECO:0007669"/>
    <property type="project" value="InterPro"/>
</dbReference>
<dbReference type="GO" id="GO:0006914">
    <property type="term" value="P:autophagy"/>
    <property type="evidence" value="ECO:0007669"/>
    <property type="project" value="UniProtKB-KW"/>
</dbReference>
<feature type="compositionally biased region" description="Polar residues" evidence="9">
    <location>
        <begin position="136"/>
        <end position="146"/>
    </location>
</feature>
<reference evidence="11 12" key="1">
    <citation type="submission" date="2009-11" db="EMBL/GenBank/DDBJ databases">
        <title>Annotation of Allomyces macrogynus ATCC 38327.</title>
        <authorList>
            <consortium name="The Broad Institute Genome Sequencing Platform"/>
            <person name="Russ C."/>
            <person name="Cuomo C."/>
            <person name="Burger G."/>
            <person name="Gray M.W."/>
            <person name="Holland P.W.H."/>
            <person name="King N."/>
            <person name="Lang F.B.F."/>
            <person name="Roger A.J."/>
            <person name="Ruiz-Trillo I."/>
            <person name="Young S.K."/>
            <person name="Zeng Q."/>
            <person name="Gargeya S."/>
            <person name="Fitzgerald M."/>
            <person name="Haas B."/>
            <person name="Abouelleil A."/>
            <person name="Alvarado L."/>
            <person name="Arachchi H.M."/>
            <person name="Berlin A."/>
            <person name="Chapman S.B."/>
            <person name="Gearin G."/>
            <person name="Goldberg J."/>
            <person name="Griggs A."/>
            <person name="Gujja S."/>
            <person name="Hansen M."/>
            <person name="Heiman D."/>
            <person name="Howarth C."/>
            <person name="Larimer J."/>
            <person name="Lui A."/>
            <person name="MacDonald P.J.P."/>
            <person name="McCowen C."/>
            <person name="Montmayeur A."/>
            <person name="Murphy C."/>
            <person name="Neiman D."/>
            <person name="Pearson M."/>
            <person name="Priest M."/>
            <person name="Roberts A."/>
            <person name="Saif S."/>
            <person name="Shea T."/>
            <person name="Sisk P."/>
            <person name="Stolte C."/>
            <person name="Sykes S."/>
            <person name="Wortman J."/>
            <person name="Nusbaum C."/>
            <person name="Birren B."/>
        </authorList>
    </citation>
    <scope>NUCLEOTIDE SEQUENCE [LARGE SCALE GENOMIC DNA]</scope>
    <source>
        <strain evidence="11 12">ATCC 38327</strain>
    </source>
</reference>
<evidence type="ECO:0000259" key="10">
    <source>
        <dbReference type="PROSITE" id="PS50195"/>
    </source>
</evidence>
<gene>
    <name evidence="11" type="ORF">AMAG_17135</name>
</gene>
<evidence type="ECO:0000313" key="11">
    <source>
        <dbReference type="EMBL" id="KNE72897.1"/>
    </source>
</evidence>
<reference evidence="12" key="2">
    <citation type="submission" date="2009-11" db="EMBL/GenBank/DDBJ databases">
        <title>The Genome Sequence of Allomyces macrogynus strain ATCC 38327.</title>
        <authorList>
            <consortium name="The Broad Institute Genome Sequencing Platform"/>
            <person name="Russ C."/>
            <person name="Cuomo C."/>
            <person name="Shea T."/>
            <person name="Young S.K."/>
            <person name="Zeng Q."/>
            <person name="Koehrsen M."/>
            <person name="Haas B."/>
            <person name="Borodovsky M."/>
            <person name="Guigo R."/>
            <person name="Alvarado L."/>
            <person name="Berlin A."/>
            <person name="Borenstein D."/>
            <person name="Chen Z."/>
            <person name="Engels R."/>
            <person name="Freedman E."/>
            <person name="Gellesch M."/>
            <person name="Goldberg J."/>
            <person name="Griggs A."/>
            <person name="Gujja S."/>
            <person name="Heiman D."/>
            <person name="Hepburn T."/>
            <person name="Howarth C."/>
            <person name="Jen D."/>
            <person name="Larson L."/>
            <person name="Lewis B."/>
            <person name="Mehta T."/>
            <person name="Park D."/>
            <person name="Pearson M."/>
            <person name="Roberts A."/>
            <person name="Saif S."/>
            <person name="Shenoy N."/>
            <person name="Sisk P."/>
            <person name="Stolte C."/>
            <person name="Sykes S."/>
            <person name="Walk T."/>
            <person name="White J."/>
            <person name="Yandava C."/>
            <person name="Burger G."/>
            <person name="Gray M.W."/>
            <person name="Holland P.W.H."/>
            <person name="King N."/>
            <person name="Lang F.B.F."/>
            <person name="Roger A.J."/>
            <person name="Ruiz-Trillo I."/>
            <person name="Lander E."/>
            <person name="Nusbaum C."/>
        </authorList>
    </citation>
    <scope>NUCLEOTIDE SEQUENCE [LARGE SCALE GENOMIC DNA]</scope>
    <source>
        <strain evidence="12">ATCC 38327</strain>
    </source>
</reference>
<feature type="compositionally biased region" description="Low complexity" evidence="9">
    <location>
        <begin position="108"/>
        <end position="127"/>
    </location>
</feature>
<dbReference type="InterPro" id="IPR051079">
    <property type="entry name" value="Sorting_Nexin_Autophagy"/>
</dbReference>
<dbReference type="GO" id="GO:0015031">
    <property type="term" value="P:protein transport"/>
    <property type="evidence" value="ECO:0007669"/>
    <property type="project" value="UniProtKB-KW"/>
</dbReference>
<evidence type="ECO:0000256" key="3">
    <source>
        <dbReference type="ARBA" id="ARBA00022448"/>
    </source>
</evidence>
<dbReference type="InterPro" id="IPR027267">
    <property type="entry name" value="AH/BAR_dom_sf"/>
</dbReference>
<comment type="subcellular location">
    <subcellularLocation>
        <location evidence="1">Endosome membrane</location>
        <topology evidence="1">Peripheral membrane protein</topology>
    </subcellularLocation>
</comment>
<dbReference type="AlphaFoldDB" id="A0A0L0TDT0"/>
<keyword evidence="3" id="KW-0813">Transport</keyword>
<evidence type="ECO:0000256" key="9">
    <source>
        <dbReference type="SAM" id="MobiDB-lite"/>
    </source>
</evidence>
<sequence>MAHAFRPVSAPLSVPTTDTPTPRSSSTSLAASHPNLLLDDDPRAPVHHHQAAMLSAGGNSTSDPLLGNIAPAWNPDDDDDDDFDADTRAAHAHAPRPYTTGPPPPQQPTYGDSMSPMSTTTATTVTAPPAPVSKPGSRTTVSTASVGTGDTGDANDDADPRTVLIGHARGMRHPAVGDSTAELVPRRSATGILQRNASTPGFCCNIEVSLDNLKQSLLVAGEADGDRLLQVVDATKAHDGSGAAYTAYVVRYGDREVKRRYSEFDSLRKCLVKLYPALIVAPIPEKHSLAAYATKQARAKEDRPLIDRRKRLLQSFLNRVAWHPILSTEHLFHRFLEPGAVWSDVLHAAKVTTLPTSAVAAAAATSASSTTATTTTASLASSLLGLGTTTTPSAAAVKHPDPKFVEAEAFTLKFETHVKDVLERNHKRLVKKYLELASEYAELGALYNTFSLTEAPAMAKAIEKVGAALDAMTSSTALLCLQLDEFVGEPLHQYAQFAEVIKSVLRYRTEQQLALESTFDLIASKRAQLQQLAQADAEAQRITDALRASPDPSPPPPVLATTPPTGLMARVGARLTAMMDADPEATRRQNIAKARDVLTLLEAQREKQANALVQAAAATAHDLERFQRQKARDLARVVREMARLHVEYCRKNLHAWQDAKKELSHIPTVFDE</sequence>
<evidence type="ECO:0000256" key="2">
    <source>
        <dbReference type="ARBA" id="ARBA00010883"/>
    </source>
</evidence>
<feature type="compositionally biased region" description="Low complexity" evidence="9">
    <location>
        <begin position="13"/>
        <end position="28"/>
    </location>
</feature>
<dbReference type="Gene3D" id="1.20.1270.60">
    <property type="entry name" value="Arfaptin homology (AH) domain/BAR domain"/>
    <property type="match status" value="1"/>
</dbReference>
<dbReference type="Pfam" id="PF00787">
    <property type="entry name" value="PX"/>
    <property type="match status" value="1"/>
</dbReference>
<feature type="region of interest" description="Disordered" evidence="9">
    <location>
        <begin position="1"/>
        <end position="159"/>
    </location>
</feature>
<dbReference type="GO" id="GO:0042147">
    <property type="term" value="P:retrograde transport, endosome to Golgi"/>
    <property type="evidence" value="ECO:0007669"/>
    <property type="project" value="InterPro"/>
</dbReference>
<protein>
    <recommendedName>
        <fullName evidence="10">PX domain-containing protein</fullName>
    </recommendedName>
</protein>
<name>A0A0L0TDT0_ALLM3</name>
<proteinExistence type="inferred from homology"/>
<keyword evidence="8" id="KW-0472">Membrane</keyword>
<dbReference type="OMA" id="PPKNYIN"/>
<dbReference type="InterPro" id="IPR036871">
    <property type="entry name" value="PX_dom_sf"/>
</dbReference>
<dbReference type="Gene3D" id="3.30.1520.10">
    <property type="entry name" value="Phox-like domain"/>
    <property type="match status" value="1"/>
</dbReference>
<evidence type="ECO:0000256" key="5">
    <source>
        <dbReference type="ARBA" id="ARBA00022927"/>
    </source>
</evidence>
<keyword evidence="6" id="KW-0072">Autophagy</keyword>
<dbReference type="InterPro" id="IPR001683">
    <property type="entry name" value="PX_dom"/>
</dbReference>
<dbReference type="SUPFAM" id="SSF64268">
    <property type="entry name" value="PX domain"/>
    <property type="match status" value="1"/>
</dbReference>
<dbReference type="SMART" id="SM00312">
    <property type="entry name" value="PX"/>
    <property type="match status" value="1"/>
</dbReference>
<keyword evidence="7" id="KW-0446">Lipid-binding</keyword>
<dbReference type="Proteomes" id="UP000054350">
    <property type="component" value="Unassembled WGS sequence"/>
</dbReference>
<dbReference type="EMBL" id="GG745385">
    <property type="protein sequence ID" value="KNE72897.1"/>
    <property type="molecule type" value="Genomic_DNA"/>
</dbReference>
<dbReference type="GO" id="GO:0005829">
    <property type="term" value="C:cytosol"/>
    <property type="evidence" value="ECO:0007669"/>
    <property type="project" value="GOC"/>
</dbReference>
<evidence type="ECO:0000313" key="12">
    <source>
        <dbReference type="Proteomes" id="UP000054350"/>
    </source>
</evidence>
<dbReference type="InterPro" id="IPR044106">
    <property type="entry name" value="PX_Snx41/Atg20"/>
</dbReference>
<feature type="compositionally biased region" description="Acidic residues" evidence="9">
    <location>
        <begin position="75"/>
        <end position="84"/>
    </location>
</feature>
<dbReference type="PANTHER" id="PTHR46979">
    <property type="entry name" value="SORTING NEXIN-41"/>
    <property type="match status" value="1"/>
</dbReference>
<evidence type="ECO:0000256" key="6">
    <source>
        <dbReference type="ARBA" id="ARBA00023006"/>
    </source>
</evidence>
<dbReference type="GO" id="GO:0010008">
    <property type="term" value="C:endosome membrane"/>
    <property type="evidence" value="ECO:0007669"/>
    <property type="project" value="UniProtKB-SubCell"/>
</dbReference>
<comment type="similarity">
    <text evidence="2">Belongs to the sorting nexin family.</text>
</comment>
<dbReference type="PROSITE" id="PS50195">
    <property type="entry name" value="PX"/>
    <property type="match status" value="1"/>
</dbReference>
<dbReference type="PANTHER" id="PTHR46979:SF2">
    <property type="entry name" value="SORTING NEXIN-41"/>
    <property type="match status" value="1"/>
</dbReference>
<dbReference type="STRING" id="578462.A0A0L0TDT0"/>
<feature type="domain" description="PX" evidence="10">
    <location>
        <begin position="223"/>
        <end position="342"/>
    </location>
</feature>
<keyword evidence="5" id="KW-0653">Protein transport</keyword>
<organism evidence="11 12">
    <name type="scientific">Allomyces macrogynus (strain ATCC 38327)</name>
    <name type="common">Allomyces javanicus var. macrogynus</name>
    <dbReference type="NCBI Taxonomy" id="578462"/>
    <lineage>
        <taxon>Eukaryota</taxon>
        <taxon>Fungi</taxon>
        <taxon>Fungi incertae sedis</taxon>
        <taxon>Blastocladiomycota</taxon>
        <taxon>Blastocladiomycetes</taxon>
        <taxon>Blastocladiales</taxon>
        <taxon>Blastocladiaceae</taxon>
        <taxon>Allomyces</taxon>
    </lineage>
</organism>
<keyword evidence="4" id="KW-0967">Endosome</keyword>
<evidence type="ECO:0000256" key="1">
    <source>
        <dbReference type="ARBA" id="ARBA00004481"/>
    </source>
</evidence>
<evidence type="ECO:0000256" key="7">
    <source>
        <dbReference type="ARBA" id="ARBA00023121"/>
    </source>
</evidence>